<evidence type="ECO:0000313" key="3">
    <source>
        <dbReference type="Proteomes" id="UP001336250"/>
    </source>
</evidence>
<dbReference type="Proteomes" id="UP001336250">
    <property type="component" value="Unassembled WGS sequence"/>
</dbReference>
<sequence>MPRCVVAAGLLAAAVMSSAFGQVPRNFPGNALRGELQIVQPPQALLNGRAAMLAPGSRIRGQDNMIQLSGSLVGPKYVVHYTLDPMGYVKDVWILTAEERAKRPWPVNLKEAGTWSFNYDAQTWTKP</sequence>
<keyword evidence="1" id="KW-0732">Signal</keyword>
<organism evidence="2 3">
    <name type="scientific">Aquincola agrisoli</name>
    <dbReference type="NCBI Taxonomy" id="3119538"/>
    <lineage>
        <taxon>Bacteria</taxon>
        <taxon>Pseudomonadati</taxon>
        <taxon>Pseudomonadota</taxon>
        <taxon>Betaproteobacteria</taxon>
        <taxon>Burkholderiales</taxon>
        <taxon>Sphaerotilaceae</taxon>
        <taxon>Aquincola</taxon>
    </lineage>
</organism>
<name>A0AAW9QHA0_9BURK</name>
<dbReference type="EMBL" id="JAZIBG010000028">
    <property type="protein sequence ID" value="MEF7614817.1"/>
    <property type="molecule type" value="Genomic_DNA"/>
</dbReference>
<evidence type="ECO:0000256" key="1">
    <source>
        <dbReference type="SAM" id="SignalP"/>
    </source>
</evidence>
<dbReference type="RefSeq" id="WP_332289876.1">
    <property type="nucleotide sequence ID" value="NZ_JAZIBG010000028.1"/>
</dbReference>
<gene>
    <name evidence="2" type="ORF">V4F39_12915</name>
</gene>
<dbReference type="AlphaFoldDB" id="A0AAW9QHA0"/>
<proteinExistence type="predicted"/>
<keyword evidence="3" id="KW-1185">Reference proteome</keyword>
<evidence type="ECO:0000313" key="2">
    <source>
        <dbReference type="EMBL" id="MEF7614817.1"/>
    </source>
</evidence>
<feature type="signal peptide" evidence="1">
    <location>
        <begin position="1"/>
        <end position="21"/>
    </location>
</feature>
<reference evidence="2 3" key="1">
    <citation type="submission" date="2024-02" db="EMBL/GenBank/DDBJ databases">
        <title>Genome sequence of Aquincola sp. MAHUQ-54.</title>
        <authorList>
            <person name="Huq M.A."/>
        </authorList>
    </citation>
    <scope>NUCLEOTIDE SEQUENCE [LARGE SCALE GENOMIC DNA]</scope>
    <source>
        <strain evidence="2 3">MAHUQ-54</strain>
    </source>
</reference>
<comment type="caution">
    <text evidence="2">The sequence shown here is derived from an EMBL/GenBank/DDBJ whole genome shotgun (WGS) entry which is preliminary data.</text>
</comment>
<accession>A0AAW9QHA0</accession>
<protein>
    <submittedName>
        <fullName evidence="2">Uncharacterized protein</fullName>
    </submittedName>
</protein>
<feature type="chain" id="PRO_5043970515" evidence="1">
    <location>
        <begin position="22"/>
        <end position="127"/>
    </location>
</feature>